<accession>A0A521FGZ8</accession>
<gene>
    <name evidence="3" type="ORF">SAMN06265219_11845</name>
</gene>
<dbReference type="InterPro" id="IPR047799">
    <property type="entry name" value="T9SS_OM_PorV"/>
</dbReference>
<evidence type="ECO:0000256" key="1">
    <source>
        <dbReference type="SAM" id="SignalP"/>
    </source>
</evidence>
<dbReference type="Gene3D" id="2.40.160.60">
    <property type="entry name" value="Outer membrane protein transport protein (OMPP1/FadL/TodX)"/>
    <property type="match status" value="1"/>
</dbReference>
<dbReference type="OrthoDB" id="9758448at2"/>
<sequence length="384" mass="42118">MKRTVAIIAAAIVFMWPAFSNAQVAITAVPFLQIEPDSRGAGMGNTGVAIADNASALYWNPAGLAFQKGGNQASITHSNWLANFNVDDLFYDYLVGRYYVEGIGTFGAHITFLNLGEQAETREDSPEIISRFQSYEVAVGGSYGYEVSDNFAVGTSLRLIYSSLASGTTISAQKVNPGSSVAVDLSFLYRTDPFDLGGRNARFSFGTNLANLGPGIQYTDNAQKDPLPTTLRFGWAFDIDLDDEGINRLTIANDISKVMARTTPKYTENPDGSTDTTRVAAGPIEALFKSWDSFTRNTGGGNMVEVGVLQQFMIGAGLEYWYNDQFALRSGYYYEDPNNGDREYITFGAGIRYNFIGVDFSYIRTLESDHPLANTLRFSLLIDF</sequence>
<dbReference type="InterPro" id="IPR045741">
    <property type="entry name" value="PorV"/>
</dbReference>
<reference evidence="3 4" key="1">
    <citation type="submission" date="2017-05" db="EMBL/GenBank/DDBJ databases">
        <authorList>
            <person name="Varghese N."/>
            <person name="Submissions S."/>
        </authorList>
    </citation>
    <scope>NUCLEOTIDE SEQUENCE [LARGE SCALE GENOMIC DNA]</scope>
    <source>
        <strain evidence="3 4">DSM 21985</strain>
    </source>
</reference>
<dbReference type="SUPFAM" id="SSF56935">
    <property type="entry name" value="Porins"/>
    <property type="match status" value="1"/>
</dbReference>
<name>A0A521FGZ8_9BACT</name>
<keyword evidence="4" id="KW-1185">Reference proteome</keyword>
<evidence type="ECO:0000313" key="3">
    <source>
        <dbReference type="EMBL" id="SMO94921.1"/>
    </source>
</evidence>
<evidence type="ECO:0000259" key="2">
    <source>
        <dbReference type="Pfam" id="PF19572"/>
    </source>
</evidence>
<proteinExistence type="predicted"/>
<dbReference type="AlphaFoldDB" id="A0A521FGZ8"/>
<dbReference type="RefSeq" id="WP_142456051.1">
    <property type="nucleotide sequence ID" value="NZ_FXTP01000018.1"/>
</dbReference>
<dbReference type="Pfam" id="PF19572">
    <property type="entry name" value="PorV"/>
    <property type="match status" value="1"/>
</dbReference>
<evidence type="ECO:0000313" key="4">
    <source>
        <dbReference type="Proteomes" id="UP000317557"/>
    </source>
</evidence>
<organism evidence="3 4">
    <name type="scientific">Gracilimonas mengyeensis</name>
    <dbReference type="NCBI Taxonomy" id="1302730"/>
    <lineage>
        <taxon>Bacteria</taxon>
        <taxon>Pseudomonadati</taxon>
        <taxon>Balneolota</taxon>
        <taxon>Balneolia</taxon>
        <taxon>Balneolales</taxon>
        <taxon>Balneolaceae</taxon>
        <taxon>Gracilimonas</taxon>
    </lineage>
</organism>
<keyword evidence="1" id="KW-0732">Signal</keyword>
<protein>
    <submittedName>
        <fullName evidence="3">Long-chain fatty acid transport protein</fullName>
    </submittedName>
</protein>
<feature type="domain" description="Type IX secretion system protein PorV" evidence="2">
    <location>
        <begin position="21"/>
        <end position="263"/>
    </location>
</feature>
<dbReference type="NCBIfam" id="NF033710">
    <property type="entry name" value="T9SS_OM_PorV"/>
    <property type="match status" value="1"/>
</dbReference>
<dbReference type="Proteomes" id="UP000317557">
    <property type="component" value="Unassembled WGS sequence"/>
</dbReference>
<feature type="signal peptide" evidence="1">
    <location>
        <begin position="1"/>
        <end position="22"/>
    </location>
</feature>
<dbReference type="NCBIfam" id="NF033709">
    <property type="entry name" value="PorV_fam"/>
    <property type="match status" value="1"/>
</dbReference>
<feature type="chain" id="PRO_5021781440" evidence="1">
    <location>
        <begin position="23"/>
        <end position="384"/>
    </location>
</feature>
<dbReference type="EMBL" id="FXTP01000018">
    <property type="protein sequence ID" value="SMO94921.1"/>
    <property type="molecule type" value="Genomic_DNA"/>
</dbReference>